<evidence type="ECO:0000256" key="3">
    <source>
        <dbReference type="ARBA" id="ARBA00006958"/>
    </source>
</evidence>
<keyword evidence="8" id="KW-0175">Coiled coil</keyword>
<keyword evidence="11" id="KW-1185">Reference proteome</keyword>
<evidence type="ECO:0000256" key="2">
    <source>
        <dbReference type="ARBA" id="ARBA00004123"/>
    </source>
</evidence>
<dbReference type="PANTHER" id="PTHR22930">
    <property type="match status" value="1"/>
</dbReference>
<evidence type="ECO:0000256" key="6">
    <source>
        <dbReference type="ARBA" id="ARBA00022801"/>
    </source>
</evidence>
<evidence type="ECO:0000313" key="10">
    <source>
        <dbReference type="EMBL" id="GBG71826.1"/>
    </source>
</evidence>
<dbReference type="GO" id="GO:0005634">
    <property type="term" value="C:nucleus"/>
    <property type="evidence" value="ECO:0007669"/>
    <property type="project" value="UniProtKB-SubCell"/>
</dbReference>
<dbReference type="InterPro" id="IPR045249">
    <property type="entry name" value="HARBI1-like"/>
</dbReference>
<comment type="caution">
    <text evidence="10">The sequence shown here is derived from an EMBL/GenBank/DDBJ whole genome shotgun (WGS) entry which is preliminary data.</text>
</comment>
<dbReference type="OrthoDB" id="10051449at2759"/>
<feature type="domain" description="DDE Tnp4" evidence="9">
    <location>
        <begin position="223"/>
        <end position="392"/>
    </location>
</feature>
<comment type="subcellular location">
    <subcellularLocation>
        <location evidence="2">Nucleus</location>
    </subcellularLocation>
</comment>
<dbReference type="AlphaFoldDB" id="A0A388KP46"/>
<evidence type="ECO:0000256" key="5">
    <source>
        <dbReference type="ARBA" id="ARBA00022723"/>
    </source>
</evidence>
<organism evidence="10 11">
    <name type="scientific">Chara braunii</name>
    <name type="common">Braun's stonewort</name>
    <dbReference type="NCBI Taxonomy" id="69332"/>
    <lineage>
        <taxon>Eukaryota</taxon>
        <taxon>Viridiplantae</taxon>
        <taxon>Streptophyta</taxon>
        <taxon>Charophyceae</taxon>
        <taxon>Charales</taxon>
        <taxon>Characeae</taxon>
        <taxon>Chara</taxon>
    </lineage>
</organism>
<name>A0A388KP46_CHABU</name>
<protein>
    <recommendedName>
        <fullName evidence="9">DDE Tnp4 domain-containing protein</fullName>
    </recommendedName>
</protein>
<evidence type="ECO:0000313" key="11">
    <source>
        <dbReference type="Proteomes" id="UP000265515"/>
    </source>
</evidence>
<reference evidence="10 11" key="1">
    <citation type="journal article" date="2018" name="Cell">
        <title>The Chara Genome: Secondary Complexity and Implications for Plant Terrestrialization.</title>
        <authorList>
            <person name="Nishiyama T."/>
            <person name="Sakayama H."/>
            <person name="Vries J.D."/>
            <person name="Buschmann H."/>
            <person name="Saint-Marcoux D."/>
            <person name="Ullrich K.K."/>
            <person name="Haas F.B."/>
            <person name="Vanderstraeten L."/>
            <person name="Becker D."/>
            <person name="Lang D."/>
            <person name="Vosolsobe S."/>
            <person name="Rombauts S."/>
            <person name="Wilhelmsson P.K.I."/>
            <person name="Janitza P."/>
            <person name="Kern R."/>
            <person name="Heyl A."/>
            <person name="Rumpler F."/>
            <person name="Villalobos L.I.A.C."/>
            <person name="Clay J.M."/>
            <person name="Skokan R."/>
            <person name="Toyoda A."/>
            <person name="Suzuki Y."/>
            <person name="Kagoshima H."/>
            <person name="Schijlen E."/>
            <person name="Tajeshwar N."/>
            <person name="Catarino B."/>
            <person name="Hetherington A.J."/>
            <person name="Saltykova A."/>
            <person name="Bonnot C."/>
            <person name="Breuninger H."/>
            <person name="Symeonidi A."/>
            <person name="Radhakrishnan G.V."/>
            <person name="Van Nieuwerburgh F."/>
            <person name="Deforce D."/>
            <person name="Chang C."/>
            <person name="Karol K.G."/>
            <person name="Hedrich R."/>
            <person name="Ulvskov P."/>
            <person name="Glockner G."/>
            <person name="Delwiche C.F."/>
            <person name="Petrasek J."/>
            <person name="Van de Peer Y."/>
            <person name="Friml J."/>
            <person name="Beilby M."/>
            <person name="Dolan L."/>
            <person name="Kohara Y."/>
            <person name="Sugano S."/>
            <person name="Fujiyama A."/>
            <person name="Delaux P.-M."/>
            <person name="Quint M."/>
            <person name="TheiBen G."/>
            <person name="Hagemann M."/>
            <person name="Harholt J."/>
            <person name="Dunand C."/>
            <person name="Zachgo S."/>
            <person name="Langdale J."/>
            <person name="Maumus F."/>
            <person name="Straeten D.V.D."/>
            <person name="Gould S.B."/>
            <person name="Rensing S.A."/>
        </authorList>
    </citation>
    <scope>NUCLEOTIDE SEQUENCE [LARGE SCALE GENOMIC DNA]</scope>
    <source>
        <strain evidence="10 11">S276</strain>
    </source>
</reference>
<evidence type="ECO:0000256" key="4">
    <source>
        <dbReference type="ARBA" id="ARBA00022722"/>
    </source>
</evidence>
<dbReference type="Pfam" id="PF13359">
    <property type="entry name" value="DDE_Tnp_4"/>
    <property type="match status" value="1"/>
</dbReference>
<gene>
    <name evidence="10" type="ORF">CBR_g10768</name>
</gene>
<dbReference type="GO" id="GO:0004518">
    <property type="term" value="F:nuclease activity"/>
    <property type="evidence" value="ECO:0007669"/>
    <property type="project" value="UniProtKB-KW"/>
</dbReference>
<keyword evidence="6" id="KW-0378">Hydrolase</keyword>
<dbReference type="Proteomes" id="UP000265515">
    <property type="component" value="Unassembled WGS sequence"/>
</dbReference>
<dbReference type="Gramene" id="GBG71826">
    <property type="protein sequence ID" value="GBG71826"/>
    <property type="gene ID" value="CBR_g10768"/>
</dbReference>
<feature type="coiled-coil region" evidence="8">
    <location>
        <begin position="491"/>
        <end position="539"/>
    </location>
</feature>
<keyword evidence="4" id="KW-0540">Nuclease</keyword>
<dbReference type="InterPro" id="IPR027806">
    <property type="entry name" value="HARBI1_dom"/>
</dbReference>
<dbReference type="PANTHER" id="PTHR22930:SF85">
    <property type="entry name" value="GH03217P-RELATED"/>
    <property type="match status" value="1"/>
</dbReference>
<evidence type="ECO:0000259" key="9">
    <source>
        <dbReference type="Pfam" id="PF13359"/>
    </source>
</evidence>
<keyword evidence="7" id="KW-0539">Nucleus</keyword>
<dbReference type="GO" id="GO:0016787">
    <property type="term" value="F:hydrolase activity"/>
    <property type="evidence" value="ECO:0007669"/>
    <property type="project" value="UniProtKB-KW"/>
</dbReference>
<dbReference type="EMBL" id="BFEA01000154">
    <property type="protein sequence ID" value="GBG71826.1"/>
    <property type="molecule type" value="Genomic_DNA"/>
</dbReference>
<comment type="similarity">
    <text evidence="3">Belongs to the HARBI1 family.</text>
</comment>
<accession>A0A388KP46</accession>
<evidence type="ECO:0000256" key="7">
    <source>
        <dbReference type="ARBA" id="ARBA00023242"/>
    </source>
</evidence>
<keyword evidence="5" id="KW-0479">Metal-binding</keyword>
<dbReference type="GO" id="GO:0046872">
    <property type="term" value="F:metal ion binding"/>
    <property type="evidence" value="ECO:0007669"/>
    <property type="project" value="UniProtKB-KW"/>
</dbReference>
<evidence type="ECO:0000256" key="8">
    <source>
        <dbReference type="SAM" id="Coils"/>
    </source>
</evidence>
<proteinExistence type="inferred from homology"/>
<sequence length="622" mass="72118">MDDDDKVVEDAIVPILVCAPQLGEDAVRIFNDIWSRPPLTGKRLIDDIFECGIQDDSASRKRRMCTSWQWPAIVNVCDVMPRNPPRWWVMCHTAGVWKDLEVTDDVEDDCYVTLLRMRRSTFNRLLRVLAPHLEKQVTRWRKPWPPAQVLAYALHRWAHGDSNLHSSWTYGMGKTSGLRAVRDVSKVIIRCFGSVVRFGTYEELHRWMQKFAALGFPNCWGCIDCTHVFVDKPKKKDGDDFMGGHKRRFSIVAQLVFDTDLRILDLCYGFSGIVADDRVLRNSSLWRRDVSGELFSADPDDPTRHLRPEIPGVPGGYLLADGGYPTLAWLVVPYGHNYVDPHTKIFDSRHKVVRSLVERGIGLFKMRFQYFYRPHVCDLKIEGDEFWAACIVHNLLQEWGDLPEEYVQPPDVESGTQPPPSRAVAGELRAVRHLRTREPGVQEWRREHNHSHYCARRWCKAVGRRLWRSRLDVCNWCNDIVDKLSLWRSEYMTFTKEINALKDRNEELQCQVEKACEHHAYLETQLQDAIATMEEARDERDLAWHCYDEQFVEMTSAGACDVDALAEDVKVVTLQDEEHMATWDNYKSLQTKVKDLEAKLEGVKRVNALLQEPPSFWDEVFG</sequence>
<evidence type="ECO:0000256" key="1">
    <source>
        <dbReference type="ARBA" id="ARBA00001968"/>
    </source>
</evidence>
<comment type="cofactor">
    <cofactor evidence="1">
        <name>a divalent metal cation</name>
        <dbReference type="ChEBI" id="CHEBI:60240"/>
    </cofactor>
</comment>